<organism evidence="1 2">
    <name type="scientific">Bradyrhizobium ottawaense</name>
    <dbReference type="NCBI Taxonomy" id="931866"/>
    <lineage>
        <taxon>Bacteria</taxon>
        <taxon>Pseudomonadati</taxon>
        <taxon>Pseudomonadota</taxon>
        <taxon>Alphaproteobacteria</taxon>
        <taxon>Hyphomicrobiales</taxon>
        <taxon>Nitrobacteraceae</taxon>
        <taxon>Bradyrhizobium</taxon>
    </lineage>
</organism>
<keyword evidence="2" id="KW-1185">Reference proteome</keyword>
<evidence type="ECO:0000313" key="2">
    <source>
        <dbReference type="Proteomes" id="UP001565369"/>
    </source>
</evidence>
<dbReference type="RefSeq" id="WP_028141971.1">
    <property type="nucleotide sequence ID" value="NZ_AP021854.1"/>
</dbReference>
<reference evidence="1 2" key="1">
    <citation type="submission" date="2024-07" db="EMBL/GenBank/DDBJ databases">
        <title>Genomic Encyclopedia of Type Strains, Phase V (KMG-V): Genome sequencing to study the core and pangenomes of soil and plant-associated prokaryotes.</title>
        <authorList>
            <person name="Whitman W."/>
        </authorList>
    </citation>
    <scope>NUCLEOTIDE SEQUENCE [LARGE SCALE GENOMIC DNA]</scope>
    <source>
        <strain evidence="1 2">USDA 152</strain>
    </source>
</reference>
<comment type="caution">
    <text evidence="1">The sequence shown here is derived from an EMBL/GenBank/DDBJ whole genome shotgun (WGS) entry which is preliminary data.</text>
</comment>
<name>A0ABV4FP41_9BRAD</name>
<gene>
    <name evidence="1" type="ORF">ABIG07_002318</name>
</gene>
<accession>A0ABV4FP41</accession>
<protein>
    <submittedName>
        <fullName evidence="1">Uncharacterized protein</fullName>
    </submittedName>
</protein>
<evidence type="ECO:0000313" key="1">
    <source>
        <dbReference type="EMBL" id="MEY9453370.1"/>
    </source>
</evidence>
<sequence length="59" mass="6775">MTDLSQDKPEAIEPDVARELQRQVAEWKAMRAPLRSRTASGVQVERRFKRRPVTAALQV</sequence>
<proteinExistence type="predicted"/>
<dbReference type="EMBL" id="JBGBZJ010000003">
    <property type="protein sequence ID" value="MEY9453370.1"/>
    <property type="molecule type" value="Genomic_DNA"/>
</dbReference>
<dbReference type="Proteomes" id="UP001565369">
    <property type="component" value="Unassembled WGS sequence"/>
</dbReference>